<protein>
    <submittedName>
        <fullName evidence="2">Putative secreted protein</fullName>
    </submittedName>
</protein>
<feature type="signal peptide" evidence="1">
    <location>
        <begin position="1"/>
        <end position="28"/>
    </location>
</feature>
<dbReference type="AlphaFoldDB" id="A0A0C9S3R6"/>
<dbReference type="EMBL" id="GBZX01000911">
    <property type="protein sequence ID" value="JAG91829.1"/>
    <property type="molecule type" value="mRNA"/>
</dbReference>
<name>A0A0C9S3R6_AMBAM</name>
<organism evidence="2">
    <name type="scientific">Amblyomma americanum</name>
    <name type="common">Lone star tick</name>
    <dbReference type="NCBI Taxonomy" id="6943"/>
    <lineage>
        <taxon>Eukaryota</taxon>
        <taxon>Metazoa</taxon>
        <taxon>Ecdysozoa</taxon>
        <taxon>Arthropoda</taxon>
        <taxon>Chelicerata</taxon>
        <taxon>Arachnida</taxon>
        <taxon>Acari</taxon>
        <taxon>Parasitiformes</taxon>
        <taxon>Ixodida</taxon>
        <taxon>Ixodoidea</taxon>
        <taxon>Ixodidae</taxon>
        <taxon>Amblyomminae</taxon>
        <taxon>Amblyomma</taxon>
    </lineage>
</organism>
<feature type="chain" id="PRO_5002202807" evidence="1">
    <location>
        <begin position="29"/>
        <end position="110"/>
    </location>
</feature>
<sequence>MALFTKRCEKAMLISILCLTSLAIFARGTEISNALMTLTFERDGCTLNGEKIPYKSVLTNNRCVRITCIQGQNIAEIRGCPPSDEDFLQYEEGDNSRWPNCCRGYEVAEK</sequence>
<keyword evidence="1" id="KW-0732">Signal</keyword>
<proteinExistence type="evidence at transcript level"/>
<evidence type="ECO:0000313" key="2">
    <source>
        <dbReference type="EMBL" id="JAG91829.1"/>
    </source>
</evidence>
<accession>A0A0C9S3R6</accession>
<evidence type="ECO:0000256" key="1">
    <source>
        <dbReference type="SAM" id="SignalP"/>
    </source>
</evidence>
<reference evidence="2" key="1">
    <citation type="journal article" date="2015" name="PLoS ONE">
        <title>An Insight into the Sialome of the Lone Star Tick, Amblyomma americanum, with a Glimpse on Its Time Dependent Gene Expression.</title>
        <authorList>
            <person name="Karim S."/>
            <person name="Ribeiro J.M."/>
        </authorList>
    </citation>
    <scope>NUCLEOTIDE SEQUENCE</scope>
    <source>
        <tissue evidence="2">Salivary gland</tissue>
    </source>
</reference>